<evidence type="ECO:0000313" key="2">
    <source>
        <dbReference type="EMBL" id="CDW85303.1"/>
    </source>
</evidence>
<protein>
    <submittedName>
        <fullName evidence="2">Uncharacterized protein</fullName>
    </submittedName>
</protein>
<evidence type="ECO:0000256" key="1">
    <source>
        <dbReference type="SAM" id="MobiDB-lite"/>
    </source>
</evidence>
<feature type="region of interest" description="Disordered" evidence="1">
    <location>
        <begin position="73"/>
        <end position="100"/>
    </location>
</feature>
<gene>
    <name evidence="2" type="primary">Contig2164.g2327</name>
    <name evidence="2" type="ORF">STYLEM_14377</name>
</gene>
<dbReference type="Proteomes" id="UP000039865">
    <property type="component" value="Unassembled WGS sequence"/>
</dbReference>
<proteinExistence type="predicted"/>
<sequence length="222" mass="25930">MSKENHIQNNLAKMLYLFNELCEQEFILREEAQLMKRTLFTDEQKIMPALKSYEKSQNLIDFRDRMRGYLGLPRRRSSINKSHASNQSYRKSSHQIESRKDSMGSSYFNIEPFSSVKFALEPIESGCDSSEKVGDQFSNTESQATLQQQKILSQNRQIYIPRKMTESSIKRSSVIKPLSTNEENSETTRDMSVYLNTQINNLCRISKIEIKYSPIITFLRKK</sequence>
<feature type="compositionally biased region" description="Polar residues" evidence="1">
    <location>
        <begin position="79"/>
        <end position="90"/>
    </location>
</feature>
<dbReference type="AlphaFoldDB" id="A0A078AWX2"/>
<name>A0A078AWX2_STYLE</name>
<accession>A0A078AWX2</accession>
<keyword evidence="3" id="KW-1185">Reference proteome</keyword>
<evidence type="ECO:0000313" key="3">
    <source>
        <dbReference type="Proteomes" id="UP000039865"/>
    </source>
</evidence>
<organism evidence="2 3">
    <name type="scientific">Stylonychia lemnae</name>
    <name type="common">Ciliate</name>
    <dbReference type="NCBI Taxonomy" id="5949"/>
    <lineage>
        <taxon>Eukaryota</taxon>
        <taxon>Sar</taxon>
        <taxon>Alveolata</taxon>
        <taxon>Ciliophora</taxon>
        <taxon>Intramacronucleata</taxon>
        <taxon>Spirotrichea</taxon>
        <taxon>Stichotrichia</taxon>
        <taxon>Sporadotrichida</taxon>
        <taxon>Oxytrichidae</taxon>
        <taxon>Stylonychinae</taxon>
        <taxon>Stylonychia</taxon>
    </lineage>
</organism>
<dbReference type="InParanoid" id="A0A078AWX2"/>
<reference evidence="2 3" key="1">
    <citation type="submission" date="2014-06" db="EMBL/GenBank/DDBJ databases">
        <authorList>
            <person name="Swart Estienne"/>
        </authorList>
    </citation>
    <scope>NUCLEOTIDE SEQUENCE [LARGE SCALE GENOMIC DNA]</scope>
    <source>
        <strain evidence="2 3">130c</strain>
    </source>
</reference>
<dbReference type="EMBL" id="CCKQ01013615">
    <property type="protein sequence ID" value="CDW85303.1"/>
    <property type="molecule type" value="Genomic_DNA"/>
</dbReference>